<name>A0A3T0D4Y4_9FIRM</name>
<sequence length="214" mass="24204">MMELKKAGLSHLSVSIDEFHLKFVPVDNIKRILKVARQIDLPVFLGSVVTKTSKRLSAISELLGDDLLGFPIVEVPCLPVGRAKEKIKSDSFLYSSQLPAKKCRNMDTIVILPDGSVYPCCSQAGMTSPLLLGSIYNSFLKDILKNCQRNLFCNILLTKGPIWFYNVLKNEFNITELRDKYVDICDICNYILDNNKYVKLLKEHLSKNKLSSEL</sequence>
<keyword evidence="3" id="KW-1185">Reference proteome</keyword>
<reference evidence="2 3" key="1">
    <citation type="submission" date="2018-12" db="EMBL/GenBank/DDBJ databases">
        <title>Genome sequence from the cellulolytic species, Caldicellulosiruptor changbaiensis.</title>
        <authorList>
            <person name="Blumer-Schuette S.E."/>
            <person name="Mendoza C."/>
        </authorList>
    </citation>
    <scope>NUCLEOTIDE SEQUENCE [LARGE SCALE GENOMIC DNA]</scope>
    <source>
        <strain evidence="2 3">CBS-Z</strain>
    </source>
</reference>
<protein>
    <recommendedName>
        <fullName evidence="1">4Fe4S-binding SPASM domain-containing protein</fullName>
    </recommendedName>
</protein>
<dbReference type="CDD" id="cd21109">
    <property type="entry name" value="SPASM"/>
    <property type="match status" value="1"/>
</dbReference>
<evidence type="ECO:0000313" key="2">
    <source>
        <dbReference type="EMBL" id="AZT90094.1"/>
    </source>
</evidence>
<dbReference type="Pfam" id="PF13186">
    <property type="entry name" value="SPASM"/>
    <property type="match status" value="1"/>
</dbReference>
<dbReference type="AlphaFoldDB" id="A0A3T0D4Y4"/>
<gene>
    <name evidence="2" type="ORF">ELD05_05235</name>
</gene>
<dbReference type="Gene3D" id="3.20.20.70">
    <property type="entry name" value="Aldolase class I"/>
    <property type="match status" value="1"/>
</dbReference>
<organism evidence="2 3">
    <name type="scientific">Caldicellulosiruptor changbaiensis</name>
    <dbReference type="NCBI Taxonomy" id="1222016"/>
    <lineage>
        <taxon>Bacteria</taxon>
        <taxon>Bacillati</taxon>
        <taxon>Bacillota</taxon>
        <taxon>Bacillota incertae sedis</taxon>
        <taxon>Caldicellulosiruptorales</taxon>
        <taxon>Caldicellulosiruptoraceae</taxon>
        <taxon>Caldicellulosiruptor</taxon>
    </lineage>
</organism>
<dbReference type="KEGG" id="ccha:ELD05_05235"/>
<dbReference type="InterPro" id="IPR013785">
    <property type="entry name" value="Aldolase_TIM"/>
</dbReference>
<feature type="domain" description="4Fe4S-binding SPASM" evidence="1">
    <location>
        <begin position="106"/>
        <end position="150"/>
    </location>
</feature>
<evidence type="ECO:0000259" key="1">
    <source>
        <dbReference type="Pfam" id="PF13186"/>
    </source>
</evidence>
<evidence type="ECO:0000313" key="3">
    <source>
        <dbReference type="Proteomes" id="UP000282930"/>
    </source>
</evidence>
<proteinExistence type="predicted"/>
<dbReference type="SUPFAM" id="SSF102114">
    <property type="entry name" value="Radical SAM enzymes"/>
    <property type="match status" value="1"/>
</dbReference>
<accession>A0A3T0D4Y4</accession>
<dbReference type="EMBL" id="CP034791">
    <property type="protein sequence ID" value="AZT90094.1"/>
    <property type="molecule type" value="Genomic_DNA"/>
</dbReference>
<dbReference type="InterPro" id="IPR023885">
    <property type="entry name" value="4Fe4S-binding_SPASM_dom"/>
</dbReference>
<dbReference type="InterPro" id="IPR058240">
    <property type="entry name" value="rSAM_sf"/>
</dbReference>
<dbReference type="Proteomes" id="UP000282930">
    <property type="component" value="Chromosome"/>
</dbReference>